<evidence type="ECO:0000313" key="3">
    <source>
        <dbReference type="Proteomes" id="UP000178446"/>
    </source>
</evidence>
<sequence length="127" mass="13425">MTNYTAQFLKKFGGNIRGSGPLGLEGKLGSSSLSIFDFLLSSIIGIMTVIAAVYFAFLLISGAIGIITSSGDRDVYGLYRQRITAGLVGLTIILAGIFIIRFLGNLLGVPSILQPASIIVSLRSLIQ</sequence>
<dbReference type="EMBL" id="MGGB01000014">
    <property type="protein sequence ID" value="OGM19345.1"/>
    <property type="molecule type" value="Genomic_DNA"/>
</dbReference>
<organism evidence="2 3">
    <name type="scientific">Candidatus Woesebacteria bacterium RIFCSPHIGHO2_01_FULL_37_10</name>
    <dbReference type="NCBI Taxonomy" id="1802489"/>
    <lineage>
        <taxon>Bacteria</taxon>
        <taxon>Candidatus Woeseibacteriota</taxon>
    </lineage>
</organism>
<feature type="transmembrane region" description="Helical" evidence="1">
    <location>
        <begin position="83"/>
        <end position="103"/>
    </location>
</feature>
<keyword evidence="1" id="KW-1133">Transmembrane helix</keyword>
<keyword evidence="1" id="KW-0472">Membrane</keyword>
<reference evidence="2 3" key="1">
    <citation type="journal article" date="2016" name="Nat. Commun.">
        <title>Thousands of microbial genomes shed light on interconnected biogeochemical processes in an aquifer system.</title>
        <authorList>
            <person name="Anantharaman K."/>
            <person name="Brown C.T."/>
            <person name="Hug L.A."/>
            <person name="Sharon I."/>
            <person name="Castelle C.J."/>
            <person name="Probst A.J."/>
            <person name="Thomas B.C."/>
            <person name="Singh A."/>
            <person name="Wilkins M.J."/>
            <person name="Karaoz U."/>
            <person name="Brodie E.L."/>
            <person name="Williams K.H."/>
            <person name="Hubbard S.S."/>
            <person name="Banfield J.F."/>
        </authorList>
    </citation>
    <scope>NUCLEOTIDE SEQUENCE [LARGE SCALE GENOMIC DNA]</scope>
</reference>
<name>A0A1F7XYI2_9BACT</name>
<dbReference type="Proteomes" id="UP000178446">
    <property type="component" value="Unassembled WGS sequence"/>
</dbReference>
<accession>A0A1F7XYI2</accession>
<gene>
    <name evidence="2" type="ORF">A2685_02210</name>
</gene>
<comment type="caution">
    <text evidence="2">The sequence shown here is derived from an EMBL/GenBank/DDBJ whole genome shotgun (WGS) entry which is preliminary data.</text>
</comment>
<feature type="transmembrane region" description="Helical" evidence="1">
    <location>
        <begin position="38"/>
        <end position="71"/>
    </location>
</feature>
<keyword evidence="1" id="KW-0812">Transmembrane</keyword>
<evidence type="ECO:0000256" key="1">
    <source>
        <dbReference type="SAM" id="Phobius"/>
    </source>
</evidence>
<dbReference type="AlphaFoldDB" id="A0A1F7XYI2"/>
<evidence type="ECO:0000313" key="2">
    <source>
        <dbReference type="EMBL" id="OGM19345.1"/>
    </source>
</evidence>
<proteinExistence type="predicted"/>
<protein>
    <submittedName>
        <fullName evidence="2">Uncharacterized protein</fullName>
    </submittedName>
</protein>